<name>W2S0T3_CYPE1</name>
<protein>
    <recommendedName>
        <fullName evidence="1">Hemerythrin-like domain-containing protein</fullName>
    </recommendedName>
</protein>
<evidence type="ECO:0000259" key="1">
    <source>
        <dbReference type="Pfam" id="PF01814"/>
    </source>
</evidence>
<evidence type="ECO:0000313" key="2">
    <source>
        <dbReference type="EMBL" id="ETN42287.1"/>
    </source>
</evidence>
<sequence>MSPREGHREPLPLISTPDLDSKEHGAIACAVEMTLVHNCFIRAINSIFYYAPYVSEPRDIKDFLRFCQAFVSEISLHHKTEEDIIFPMWVKASNTPDLMNENIEEHKTFEEGLHQLKQYTQNTESQAYRSEDLLAIMDQFIPILVQHLTSEIDSILAMRKYDGDKILATFRDGVNAAAAAATKDEQFPFALGCNDVTFEGGKHKFPDVPWILIAVVKYWFARTHKGAWRFCPSDMGGQPRKPFLGPNAQ</sequence>
<dbReference type="EMBL" id="KB822719">
    <property type="protein sequence ID" value="ETN42287.1"/>
    <property type="molecule type" value="Genomic_DNA"/>
</dbReference>
<accession>W2S0T3</accession>
<dbReference type="OrthoDB" id="58416at2759"/>
<evidence type="ECO:0000313" key="3">
    <source>
        <dbReference type="Proteomes" id="UP000030752"/>
    </source>
</evidence>
<dbReference type="Gene3D" id="1.20.120.520">
    <property type="entry name" value="nmb1532 protein domain like"/>
    <property type="match status" value="1"/>
</dbReference>
<dbReference type="Proteomes" id="UP000030752">
    <property type="component" value="Unassembled WGS sequence"/>
</dbReference>
<keyword evidence="3" id="KW-1185">Reference proteome</keyword>
<reference evidence="2 3" key="1">
    <citation type="submission" date="2013-03" db="EMBL/GenBank/DDBJ databases">
        <title>The Genome Sequence of Phialophora europaea CBS 101466.</title>
        <authorList>
            <consortium name="The Broad Institute Genomics Platform"/>
            <person name="Cuomo C."/>
            <person name="de Hoog S."/>
            <person name="Gorbushina A."/>
            <person name="Walker B."/>
            <person name="Young S.K."/>
            <person name="Zeng Q."/>
            <person name="Gargeya S."/>
            <person name="Fitzgerald M."/>
            <person name="Haas B."/>
            <person name="Abouelleil A."/>
            <person name="Allen A.W."/>
            <person name="Alvarado L."/>
            <person name="Arachchi H.M."/>
            <person name="Berlin A.M."/>
            <person name="Chapman S.B."/>
            <person name="Gainer-Dewar J."/>
            <person name="Goldberg J."/>
            <person name="Griggs A."/>
            <person name="Gujja S."/>
            <person name="Hansen M."/>
            <person name="Howarth C."/>
            <person name="Imamovic A."/>
            <person name="Ireland A."/>
            <person name="Larimer J."/>
            <person name="McCowan C."/>
            <person name="Murphy C."/>
            <person name="Pearson M."/>
            <person name="Poon T.W."/>
            <person name="Priest M."/>
            <person name="Roberts A."/>
            <person name="Saif S."/>
            <person name="Shea T."/>
            <person name="Sisk P."/>
            <person name="Sykes S."/>
            <person name="Wortman J."/>
            <person name="Nusbaum C."/>
            <person name="Birren B."/>
        </authorList>
    </citation>
    <scope>NUCLEOTIDE SEQUENCE [LARGE SCALE GENOMIC DNA]</scope>
    <source>
        <strain evidence="2 3">CBS 101466</strain>
    </source>
</reference>
<dbReference type="Pfam" id="PF01814">
    <property type="entry name" value="Hemerythrin"/>
    <property type="match status" value="1"/>
</dbReference>
<dbReference type="InterPro" id="IPR012312">
    <property type="entry name" value="Hemerythrin-like"/>
</dbReference>
<proteinExistence type="predicted"/>
<organism evidence="2 3">
    <name type="scientific">Cyphellophora europaea (strain CBS 101466)</name>
    <name type="common">Phialophora europaea</name>
    <dbReference type="NCBI Taxonomy" id="1220924"/>
    <lineage>
        <taxon>Eukaryota</taxon>
        <taxon>Fungi</taxon>
        <taxon>Dikarya</taxon>
        <taxon>Ascomycota</taxon>
        <taxon>Pezizomycotina</taxon>
        <taxon>Eurotiomycetes</taxon>
        <taxon>Chaetothyriomycetidae</taxon>
        <taxon>Chaetothyriales</taxon>
        <taxon>Cyphellophoraceae</taxon>
        <taxon>Cyphellophora</taxon>
    </lineage>
</organism>
<dbReference type="InParanoid" id="W2S0T3"/>
<dbReference type="AlphaFoldDB" id="W2S0T3"/>
<dbReference type="VEuPathDB" id="FungiDB:HMPREF1541_04228"/>
<dbReference type="GeneID" id="19971567"/>
<dbReference type="PANTHER" id="PTHR38048">
    <property type="entry name" value="EXPRESSED PROTEIN"/>
    <property type="match status" value="1"/>
</dbReference>
<dbReference type="RefSeq" id="XP_008716796.1">
    <property type="nucleotide sequence ID" value="XM_008718574.1"/>
</dbReference>
<dbReference type="STRING" id="1220924.W2S0T3"/>
<dbReference type="HOGENOM" id="CLU_066708_0_1_1"/>
<dbReference type="InterPro" id="IPR053206">
    <property type="entry name" value="Dimeric_xanthone_biosynth"/>
</dbReference>
<feature type="domain" description="Hemerythrin-like" evidence="1">
    <location>
        <begin position="58"/>
        <end position="156"/>
    </location>
</feature>
<gene>
    <name evidence="2" type="ORF">HMPREF1541_04228</name>
</gene>
<dbReference type="CDD" id="cd12108">
    <property type="entry name" value="Hr-like"/>
    <property type="match status" value="1"/>
</dbReference>
<dbReference type="PANTHER" id="PTHR38048:SF2">
    <property type="entry name" value="HEMERYTHRIN-LIKE DOMAIN-CONTAINING PROTEIN"/>
    <property type="match status" value="1"/>
</dbReference>
<dbReference type="eggNOG" id="ENOG502SHZ8">
    <property type="taxonomic scope" value="Eukaryota"/>
</dbReference>